<dbReference type="InterPro" id="IPR020845">
    <property type="entry name" value="AMP-binding_CS"/>
</dbReference>
<dbReference type="GO" id="GO:0043041">
    <property type="term" value="P:amino acid activation for nonribosomal peptide biosynthetic process"/>
    <property type="evidence" value="ECO:0007669"/>
    <property type="project" value="TreeGrafter"/>
</dbReference>
<dbReference type="GO" id="GO:0016874">
    <property type="term" value="F:ligase activity"/>
    <property type="evidence" value="ECO:0007669"/>
    <property type="project" value="UniProtKB-KW"/>
</dbReference>
<dbReference type="AlphaFoldDB" id="A0A5J5JRT8"/>
<reference evidence="3 4" key="1">
    <citation type="submission" date="2019-09" db="EMBL/GenBank/DDBJ databases">
        <title>Screening of Novel Bioactive Compounds from Soil-Associated.</title>
        <authorList>
            <person name="Gong X."/>
        </authorList>
    </citation>
    <scope>NUCLEOTIDE SEQUENCE [LARGE SCALE GENOMIC DNA]</scope>
    <source>
        <strain evidence="3 4">Gxj-6</strain>
    </source>
</reference>
<dbReference type="Gene3D" id="3.40.50.12780">
    <property type="entry name" value="N-terminal domain of ligase-like"/>
    <property type="match status" value="1"/>
</dbReference>
<dbReference type="GO" id="GO:0005737">
    <property type="term" value="C:cytoplasm"/>
    <property type="evidence" value="ECO:0007669"/>
    <property type="project" value="TreeGrafter"/>
</dbReference>
<dbReference type="InterPro" id="IPR045851">
    <property type="entry name" value="AMP-bd_C_sf"/>
</dbReference>
<dbReference type="GO" id="GO:0044550">
    <property type="term" value="P:secondary metabolite biosynthetic process"/>
    <property type="evidence" value="ECO:0007669"/>
    <property type="project" value="TreeGrafter"/>
</dbReference>
<dbReference type="Pfam" id="PF00501">
    <property type="entry name" value="AMP-binding"/>
    <property type="match status" value="1"/>
</dbReference>
<dbReference type="SUPFAM" id="SSF56801">
    <property type="entry name" value="Acetyl-CoA synthetase-like"/>
    <property type="match status" value="1"/>
</dbReference>
<keyword evidence="3" id="KW-0436">Ligase</keyword>
<evidence type="ECO:0000313" key="4">
    <source>
        <dbReference type="Proteomes" id="UP000327011"/>
    </source>
</evidence>
<proteinExistence type="predicted"/>
<dbReference type="Pfam" id="PF13193">
    <property type="entry name" value="AMP-binding_C"/>
    <property type="match status" value="1"/>
</dbReference>
<dbReference type="PANTHER" id="PTHR45527">
    <property type="entry name" value="NONRIBOSOMAL PEPTIDE SYNTHETASE"/>
    <property type="match status" value="1"/>
</dbReference>
<protein>
    <submittedName>
        <fullName evidence="3">D-alanine--poly(Phosphoribitol) ligase</fullName>
    </submittedName>
</protein>
<feature type="domain" description="AMP-binding enzyme C-terminal" evidence="2">
    <location>
        <begin position="436"/>
        <end position="512"/>
    </location>
</feature>
<dbReference type="PROSITE" id="PS00455">
    <property type="entry name" value="AMP_BINDING"/>
    <property type="match status" value="1"/>
</dbReference>
<feature type="domain" description="AMP-dependent synthetase/ligase" evidence="1">
    <location>
        <begin position="19"/>
        <end position="377"/>
    </location>
</feature>
<dbReference type="InterPro" id="IPR000873">
    <property type="entry name" value="AMP-dep_synth/lig_dom"/>
</dbReference>
<name>A0A5J5JRT8_9ACTN</name>
<dbReference type="InterPro" id="IPR042099">
    <property type="entry name" value="ANL_N_sf"/>
</dbReference>
<evidence type="ECO:0000259" key="2">
    <source>
        <dbReference type="Pfam" id="PF13193"/>
    </source>
</evidence>
<sequence>MSLHRIRLGNDLLHEFLLQWAEWTPDSPAVIQSRGDGEFDVITYEGLLRQVEEYAAGLDAAGLDVGDRVVLESDTTAAGIAMFLACSARGVTYIPVSSETPEARRLSIVGSAEPALYLRAAGRPEVEVPPEVGTGVFGPDGVWIDTAPRGRRAEWRTPIPSDPAYMIFTSGSTGRPKGVVMSHRAALAFFRGMLAHEIVGPGGRVASTSPFQFDFSLLDIALALGSGAAVVPVPRDLLRWPRRFVGFLRDAQVTQVNGVPSIWRPVLRHEAGALAELTRITGILYSGENFPLPELRRLQELLPGVRIVNCFGSTESIAASLTDVPNPLPPDQKRLSIGRAHQGADLMLIGESGNPINTPGVVGELYLRSAALFSGYWDDPEATARALVPDPLNPRSGQPVFRTGDLAYLGESGELYFCGRADSQVKIRGNRVELGEVERRILEFPGIAGAAATMLPRPGGDPVLAAFVVLEPGAPALEHRDLEAFCLATLPDYMAPQRIVQLRELPLTPNGKVDRLALAAQHG</sequence>
<gene>
    <name evidence="3" type="ORF">F5972_34165</name>
</gene>
<dbReference type="GO" id="GO:0031177">
    <property type="term" value="F:phosphopantetheine binding"/>
    <property type="evidence" value="ECO:0007669"/>
    <property type="project" value="TreeGrafter"/>
</dbReference>
<dbReference type="InterPro" id="IPR025110">
    <property type="entry name" value="AMP-bd_C"/>
</dbReference>
<dbReference type="PANTHER" id="PTHR45527:SF1">
    <property type="entry name" value="FATTY ACID SYNTHASE"/>
    <property type="match status" value="1"/>
</dbReference>
<evidence type="ECO:0000259" key="1">
    <source>
        <dbReference type="Pfam" id="PF00501"/>
    </source>
</evidence>
<keyword evidence="4" id="KW-1185">Reference proteome</keyword>
<comment type="caution">
    <text evidence="3">The sequence shown here is derived from an EMBL/GenBank/DDBJ whole genome shotgun (WGS) entry which is preliminary data.</text>
</comment>
<dbReference type="EMBL" id="VYTZ01000020">
    <property type="protein sequence ID" value="KAA9373807.1"/>
    <property type="molecule type" value="Genomic_DNA"/>
</dbReference>
<evidence type="ECO:0000313" key="3">
    <source>
        <dbReference type="EMBL" id="KAA9373807.1"/>
    </source>
</evidence>
<accession>A0A5J5JRT8</accession>
<organism evidence="3 4">
    <name type="scientific">Microbispora cellulosiformans</name>
    <dbReference type="NCBI Taxonomy" id="2614688"/>
    <lineage>
        <taxon>Bacteria</taxon>
        <taxon>Bacillati</taxon>
        <taxon>Actinomycetota</taxon>
        <taxon>Actinomycetes</taxon>
        <taxon>Streptosporangiales</taxon>
        <taxon>Streptosporangiaceae</taxon>
        <taxon>Microbispora</taxon>
    </lineage>
</organism>
<dbReference type="Proteomes" id="UP000327011">
    <property type="component" value="Unassembled WGS sequence"/>
</dbReference>
<dbReference type="Gene3D" id="3.30.300.30">
    <property type="match status" value="1"/>
</dbReference>